<dbReference type="NCBIfam" id="NF009381">
    <property type="entry name" value="PRK12740.1-5"/>
    <property type="match status" value="1"/>
</dbReference>
<dbReference type="InterPro" id="IPR035647">
    <property type="entry name" value="EFG_III/V"/>
</dbReference>
<dbReference type="NCBIfam" id="TIGR00231">
    <property type="entry name" value="small_GTP"/>
    <property type="match status" value="1"/>
</dbReference>
<dbReference type="InterPro" id="IPR053905">
    <property type="entry name" value="EF-G-like_DII"/>
</dbReference>
<dbReference type="SUPFAM" id="SSF54980">
    <property type="entry name" value="EF-G C-terminal domain-like"/>
    <property type="match status" value="2"/>
</dbReference>
<dbReference type="CDD" id="cd01886">
    <property type="entry name" value="EF-G"/>
    <property type="match status" value="1"/>
</dbReference>
<reference evidence="10 11" key="1">
    <citation type="submission" date="2020-08" db="EMBL/GenBank/DDBJ databases">
        <title>Sequencing the genomes of 1000 actinobacteria strains.</title>
        <authorList>
            <person name="Klenk H.-P."/>
        </authorList>
    </citation>
    <scope>NUCLEOTIDE SEQUENCE [LARGE SCALE GENOMIC DNA]</scope>
    <source>
        <strain evidence="10 11">DSM 17294</strain>
    </source>
</reference>
<evidence type="ECO:0000256" key="7">
    <source>
        <dbReference type="HAMAP-Rule" id="MF_00054"/>
    </source>
</evidence>
<dbReference type="SMART" id="SM00838">
    <property type="entry name" value="EFG_C"/>
    <property type="match status" value="1"/>
</dbReference>
<proteinExistence type="inferred from homology"/>
<dbReference type="FunFam" id="2.40.30.10:FF:000006">
    <property type="entry name" value="Elongation factor G"/>
    <property type="match status" value="1"/>
</dbReference>
<dbReference type="FunFam" id="3.30.70.240:FF:000001">
    <property type="entry name" value="Elongation factor G"/>
    <property type="match status" value="1"/>
</dbReference>
<feature type="binding site" evidence="7">
    <location>
        <begin position="31"/>
        <end position="38"/>
    </location>
    <ligand>
        <name>GTP</name>
        <dbReference type="ChEBI" id="CHEBI:37565"/>
    </ligand>
</feature>
<dbReference type="InterPro" id="IPR004540">
    <property type="entry name" value="Transl_elong_EFG/EF2"/>
</dbReference>
<dbReference type="Gene3D" id="3.30.230.10">
    <property type="match status" value="1"/>
</dbReference>
<dbReference type="EMBL" id="JACHNF010000001">
    <property type="protein sequence ID" value="MBB5982947.1"/>
    <property type="molecule type" value="Genomic_DNA"/>
</dbReference>
<keyword evidence="11" id="KW-1185">Reference proteome</keyword>
<evidence type="ECO:0000313" key="11">
    <source>
        <dbReference type="Proteomes" id="UP000558997"/>
    </source>
</evidence>
<dbReference type="PROSITE" id="PS51722">
    <property type="entry name" value="G_TR_2"/>
    <property type="match status" value="1"/>
</dbReference>
<dbReference type="Pfam" id="PF03764">
    <property type="entry name" value="EFG_IV"/>
    <property type="match status" value="1"/>
</dbReference>
<evidence type="ECO:0000256" key="2">
    <source>
        <dbReference type="ARBA" id="ARBA00022741"/>
    </source>
</evidence>
<dbReference type="PANTHER" id="PTHR43261">
    <property type="entry name" value="TRANSLATION ELONGATION FACTOR G-RELATED"/>
    <property type="match status" value="1"/>
</dbReference>
<dbReference type="Pfam" id="PF14492">
    <property type="entry name" value="EFG_III"/>
    <property type="match status" value="1"/>
</dbReference>
<dbReference type="InterPro" id="IPR009000">
    <property type="entry name" value="Transl_B-barrel_sf"/>
</dbReference>
<dbReference type="PROSITE" id="PS00301">
    <property type="entry name" value="G_TR_1"/>
    <property type="match status" value="1"/>
</dbReference>
<dbReference type="GO" id="GO:0005737">
    <property type="term" value="C:cytoplasm"/>
    <property type="evidence" value="ECO:0007669"/>
    <property type="project" value="UniProtKB-SubCell"/>
</dbReference>
<dbReference type="PANTHER" id="PTHR43261:SF1">
    <property type="entry name" value="RIBOSOME-RELEASING FACTOR 2, MITOCHONDRIAL"/>
    <property type="match status" value="1"/>
</dbReference>
<dbReference type="InterPro" id="IPR009022">
    <property type="entry name" value="EFG_III"/>
</dbReference>
<keyword evidence="7" id="KW-0963">Cytoplasm</keyword>
<dbReference type="Pfam" id="PF00009">
    <property type="entry name" value="GTP_EFTU"/>
    <property type="match status" value="1"/>
</dbReference>
<dbReference type="Gene3D" id="2.40.30.10">
    <property type="entry name" value="Translation factors"/>
    <property type="match status" value="1"/>
</dbReference>
<dbReference type="HAMAP" id="MF_00054_B">
    <property type="entry name" value="EF_G_EF_2_B"/>
    <property type="match status" value="1"/>
</dbReference>
<dbReference type="InterPro" id="IPR000640">
    <property type="entry name" value="EFG_V-like"/>
</dbReference>
<dbReference type="NCBIfam" id="TIGR00484">
    <property type="entry name" value="EF-G"/>
    <property type="match status" value="1"/>
</dbReference>
<dbReference type="NCBIfam" id="NF009379">
    <property type="entry name" value="PRK12740.1-3"/>
    <property type="match status" value="1"/>
</dbReference>
<sequence length="715" mass="78489">MTQYRIERQTTEVAVQITTDLAKVRNIGIMAHIDAGKTTTTERILFYTGITYKIGEVHDGAATMDWMEQEQERGITITSAATTCTWKDHTINIIDTPGHVDFTVEVERSLRVLDGAVAVFDGVAGVEPQSETVWRQADRYGVPRICFVNKLDRTGAEFMRCVDMIVDRLAATPLVLQLPIGSEADFIGVVDLIGMRALTWRGETTMGEDYTVEEIPASHTEIAAEWRDKLIETLAEADDEIMEQYLEGEQPTEEQLVAGIRRATLASKLTPVLTGTAFKNKGVQPLLDAINAYLPSPIDVPAIEGHDVKDPEQVVLRKPADDEPFSALAFKIAADPHLGKLTFIRVYSGKLETGTQVLNPTKGRKERIGKIYRMHANKREEIASIGAGHIVAVMGLKDTTTGETLCDPAKQVVLESMQFPAPVISVAIEPKSKADQEKLGVAIQRLAEEDPTFQVRTDDDTGQTIIAGMGELHLEVLVDRMKREFRVEANVGKPQVAYRETIKKKVEKVDYTHKKQTGGSGQFARVIINIEPTSAEAGGEGGYEFVNAVTGGRIPREYIPSVDEGAQEAMEFGVLAGYPMVDVKVTLTDGAYHDVDSSELAFKIAGSMAFKDAARRATPVILEPMFAVEVTTPEDYMGEVIGDLNSRRGQIQSMDEGPGGSRAIKALVPLSEMFGYVGDLRSKTQGRASYSMQFDSYAEVPKNVAEEIIKKARGE</sequence>
<evidence type="ECO:0000256" key="1">
    <source>
        <dbReference type="ARBA" id="ARBA00005870"/>
    </source>
</evidence>
<dbReference type="GO" id="GO:0005525">
    <property type="term" value="F:GTP binding"/>
    <property type="evidence" value="ECO:0007669"/>
    <property type="project" value="UniProtKB-UniRule"/>
</dbReference>
<gene>
    <name evidence="7" type="primary">fusA</name>
    <name evidence="10" type="ORF">HDA44_006288</name>
</gene>
<protein>
    <recommendedName>
        <fullName evidence="7 8">Elongation factor G</fullName>
        <shortName evidence="7">EF-G</shortName>
    </recommendedName>
</protein>
<feature type="domain" description="Tr-type G" evidence="9">
    <location>
        <begin position="22"/>
        <end position="298"/>
    </location>
</feature>
<keyword evidence="2 7" id="KW-0547">Nucleotide-binding</keyword>
<dbReference type="CDD" id="cd16262">
    <property type="entry name" value="EFG_III"/>
    <property type="match status" value="1"/>
</dbReference>
<dbReference type="InterPro" id="IPR014721">
    <property type="entry name" value="Ribsml_uS5_D2-typ_fold_subgr"/>
</dbReference>
<evidence type="ECO:0000256" key="4">
    <source>
        <dbReference type="ARBA" id="ARBA00022917"/>
    </source>
</evidence>
<dbReference type="GO" id="GO:0003924">
    <property type="term" value="F:GTPase activity"/>
    <property type="evidence" value="ECO:0007669"/>
    <property type="project" value="InterPro"/>
</dbReference>
<dbReference type="SUPFAM" id="SSF54211">
    <property type="entry name" value="Ribosomal protein S5 domain 2-like"/>
    <property type="match status" value="1"/>
</dbReference>
<dbReference type="CDD" id="cd04088">
    <property type="entry name" value="EFG_mtEFG_II"/>
    <property type="match status" value="1"/>
</dbReference>
<evidence type="ECO:0000256" key="6">
    <source>
        <dbReference type="ARBA" id="ARBA00024731"/>
    </source>
</evidence>
<name>A0A841E3J3_9ACTN</name>
<dbReference type="InterPro" id="IPR005517">
    <property type="entry name" value="Transl_elong_EFG/EF2_IV"/>
</dbReference>
<dbReference type="GO" id="GO:0032790">
    <property type="term" value="P:ribosome disassembly"/>
    <property type="evidence" value="ECO:0007669"/>
    <property type="project" value="TreeGrafter"/>
</dbReference>
<accession>A0A841E3J3</accession>
<dbReference type="InterPro" id="IPR020568">
    <property type="entry name" value="Ribosomal_Su5_D2-typ_SF"/>
</dbReference>
<dbReference type="SMART" id="SM00889">
    <property type="entry name" value="EFG_IV"/>
    <property type="match status" value="1"/>
</dbReference>
<evidence type="ECO:0000259" key="9">
    <source>
        <dbReference type="PROSITE" id="PS51722"/>
    </source>
</evidence>
<dbReference type="Gene3D" id="3.40.50.300">
    <property type="entry name" value="P-loop containing nucleotide triphosphate hydrolases"/>
    <property type="match status" value="1"/>
</dbReference>
<keyword evidence="4 7" id="KW-0648">Protein biosynthesis</keyword>
<comment type="subcellular location">
    <subcellularLocation>
        <location evidence="7">Cytoplasm</location>
    </subcellularLocation>
</comment>
<dbReference type="CDD" id="cd03713">
    <property type="entry name" value="EFG_mtEFG_C"/>
    <property type="match status" value="1"/>
</dbReference>
<dbReference type="InterPro" id="IPR005225">
    <property type="entry name" value="Small_GTP-bd"/>
</dbReference>
<dbReference type="Proteomes" id="UP000558997">
    <property type="component" value="Unassembled WGS sequence"/>
</dbReference>
<dbReference type="InterPro" id="IPR035649">
    <property type="entry name" value="EFG_V"/>
</dbReference>
<dbReference type="FunFam" id="3.40.50.300:FF:000029">
    <property type="entry name" value="Elongation factor G"/>
    <property type="match status" value="1"/>
</dbReference>
<comment type="function">
    <text evidence="6 7">Catalyzes the GTP-dependent ribosomal translocation step during translation elongation. During this step, the ribosome changes from the pre-translocational (PRE) to the post-translocational (POST) state as the newly formed A-site-bound peptidyl-tRNA and P-site-bound deacylated tRNA move to the P and E sites, respectively. Catalyzes the coordinated movement of the two tRNA molecules, the mRNA and conformational changes in the ribosome.</text>
</comment>
<dbReference type="PRINTS" id="PR00315">
    <property type="entry name" value="ELONGATNFCT"/>
</dbReference>
<dbReference type="SUPFAM" id="SSF52540">
    <property type="entry name" value="P-loop containing nucleoside triphosphate hydrolases"/>
    <property type="match status" value="1"/>
</dbReference>
<feature type="binding site" evidence="7">
    <location>
        <begin position="95"/>
        <end position="99"/>
    </location>
    <ligand>
        <name>GTP</name>
        <dbReference type="ChEBI" id="CHEBI:37565"/>
    </ligand>
</feature>
<dbReference type="Gene3D" id="3.30.70.240">
    <property type="match status" value="1"/>
</dbReference>
<dbReference type="AlphaFoldDB" id="A0A841E3J3"/>
<keyword evidence="3 7" id="KW-0251">Elongation factor</keyword>
<dbReference type="Pfam" id="PF22042">
    <property type="entry name" value="EF-G_D2"/>
    <property type="match status" value="1"/>
</dbReference>
<dbReference type="GO" id="GO:0003746">
    <property type="term" value="F:translation elongation factor activity"/>
    <property type="evidence" value="ECO:0007669"/>
    <property type="project" value="UniProtKB-UniRule"/>
</dbReference>
<dbReference type="InterPro" id="IPR047872">
    <property type="entry name" value="EFG_IV"/>
</dbReference>
<comment type="similarity">
    <text evidence="1 7">Belongs to the TRAFAC class translation factor GTPase superfamily. Classic translation factor GTPase family. EF-G/EF-2 subfamily.</text>
</comment>
<dbReference type="FunFam" id="3.30.230.10:FF:000003">
    <property type="entry name" value="Elongation factor G"/>
    <property type="match status" value="1"/>
</dbReference>
<dbReference type="InterPro" id="IPR041095">
    <property type="entry name" value="EFG_II"/>
</dbReference>
<evidence type="ECO:0000256" key="5">
    <source>
        <dbReference type="ARBA" id="ARBA00023134"/>
    </source>
</evidence>
<organism evidence="10 11">
    <name type="scientific">Kribbella solani</name>
    <dbReference type="NCBI Taxonomy" id="236067"/>
    <lineage>
        <taxon>Bacteria</taxon>
        <taxon>Bacillati</taxon>
        <taxon>Actinomycetota</taxon>
        <taxon>Actinomycetes</taxon>
        <taxon>Propionibacteriales</taxon>
        <taxon>Kribbellaceae</taxon>
        <taxon>Kribbella</taxon>
    </lineage>
</organism>
<dbReference type="SUPFAM" id="SSF50447">
    <property type="entry name" value="Translation proteins"/>
    <property type="match status" value="1"/>
</dbReference>
<dbReference type="CDD" id="cd01434">
    <property type="entry name" value="EFG_mtEFG1_IV"/>
    <property type="match status" value="1"/>
</dbReference>
<comment type="caution">
    <text evidence="10">The sequence shown here is derived from an EMBL/GenBank/DDBJ whole genome shotgun (WGS) entry which is preliminary data.</text>
</comment>
<dbReference type="InterPro" id="IPR000795">
    <property type="entry name" value="T_Tr_GTP-bd_dom"/>
</dbReference>
<feature type="binding site" evidence="7">
    <location>
        <begin position="149"/>
        <end position="152"/>
    </location>
    <ligand>
        <name>GTP</name>
        <dbReference type="ChEBI" id="CHEBI:37565"/>
    </ligand>
</feature>
<dbReference type="Pfam" id="PF00679">
    <property type="entry name" value="EFG_C"/>
    <property type="match status" value="1"/>
</dbReference>
<evidence type="ECO:0000313" key="10">
    <source>
        <dbReference type="EMBL" id="MBB5982947.1"/>
    </source>
</evidence>
<evidence type="ECO:0000256" key="3">
    <source>
        <dbReference type="ARBA" id="ARBA00022768"/>
    </source>
</evidence>
<keyword evidence="5 7" id="KW-0342">GTP-binding</keyword>
<dbReference type="InterPro" id="IPR027417">
    <property type="entry name" value="P-loop_NTPase"/>
</dbReference>
<dbReference type="FunFam" id="3.30.70.870:FF:000001">
    <property type="entry name" value="Elongation factor G"/>
    <property type="match status" value="1"/>
</dbReference>
<evidence type="ECO:0000256" key="8">
    <source>
        <dbReference type="NCBIfam" id="TIGR00484"/>
    </source>
</evidence>
<dbReference type="InterPro" id="IPR031157">
    <property type="entry name" value="G_TR_CS"/>
</dbReference>
<dbReference type="Gene3D" id="3.30.70.870">
    <property type="entry name" value="Elongation Factor G (Translational Gtpase), domain 3"/>
    <property type="match status" value="1"/>
</dbReference>